<evidence type="ECO:0000313" key="2">
    <source>
        <dbReference type="Proteomes" id="UP000024635"/>
    </source>
</evidence>
<proteinExistence type="predicted"/>
<comment type="caution">
    <text evidence="1">The sequence shown here is derived from an EMBL/GenBank/DDBJ whole genome shotgun (WGS) entry which is preliminary data.</text>
</comment>
<dbReference type="EMBL" id="JARK01001345">
    <property type="protein sequence ID" value="EYC27382.1"/>
    <property type="molecule type" value="Genomic_DNA"/>
</dbReference>
<reference evidence="2" key="1">
    <citation type="journal article" date="2015" name="Nat. Genet.">
        <title>The genome and transcriptome of the zoonotic hookworm Ancylostoma ceylanicum identify infection-specific gene families.</title>
        <authorList>
            <person name="Schwarz E.M."/>
            <person name="Hu Y."/>
            <person name="Antoshechkin I."/>
            <person name="Miller M.M."/>
            <person name="Sternberg P.W."/>
            <person name="Aroian R.V."/>
        </authorList>
    </citation>
    <scope>NUCLEOTIDE SEQUENCE</scope>
    <source>
        <strain evidence="2">HY135</strain>
    </source>
</reference>
<dbReference type="AlphaFoldDB" id="A0A016VK11"/>
<gene>
    <name evidence="1" type="primary">Acey_s0009.g686</name>
    <name evidence="1" type="ORF">Y032_0009g686</name>
</gene>
<dbReference type="InterPro" id="IPR049084">
    <property type="entry name" value="AceES-2"/>
</dbReference>
<accession>A0A016VK11</accession>
<evidence type="ECO:0000313" key="1">
    <source>
        <dbReference type="EMBL" id="EYC27382.1"/>
    </source>
</evidence>
<dbReference type="Proteomes" id="UP000024635">
    <property type="component" value="Unassembled WGS sequence"/>
</dbReference>
<sequence length="124" mass="15093">MPRFKDKRTWNFLWLDYGEALFITVAAIKVESVPKPDTFYKYYGVRYTDVYWTLYDWFSKRSIIRDAPKTLKIRKECPVPLERGNYYVLGCEYYDKGDSCHIVRPWYNLTDDEWRPILRRGKVK</sequence>
<name>A0A016VK11_9BILA</name>
<protein>
    <submittedName>
        <fullName evidence="1">Uncharacterized protein</fullName>
    </submittedName>
</protein>
<keyword evidence="2" id="KW-1185">Reference proteome</keyword>
<dbReference type="Pfam" id="PF21556">
    <property type="entry name" value="AceES-2"/>
    <property type="match status" value="1"/>
</dbReference>
<organism evidence="1 2">
    <name type="scientific">Ancylostoma ceylanicum</name>
    <dbReference type="NCBI Taxonomy" id="53326"/>
    <lineage>
        <taxon>Eukaryota</taxon>
        <taxon>Metazoa</taxon>
        <taxon>Ecdysozoa</taxon>
        <taxon>Nematoda</taxon>
        <taxon>Chromadorea</taxon>
        <taxon>Rhabditida</taxon>
        <taxon>Rhabditina</taxon>
        <taxon>Rhabditomorpha</taxon>
        <taxon>Strongyloidea</taxon>
        <taxon>Ancylostomatidae</taxon>
        <taxon>Ancylostomatinae</taxon>
        <taxon>Ancylostoma</taxon>
    </lineage>
</organism>
<dbReference type="Gene3D" id="2.40.50.780">
    <property type="match status" value="1"/>
</dbReference>